<protein>
    <submittedName>
        <fullName evidence="2">Uncharacterized protein</fullName>
    </submittedName>
</protein>
<feature type="region of interest" description="Disordered" evidence="1">
    <location>
        <begin position="43"/>
        <end position="67"/>
    </location>
</feature>
<evidence type="ECO:0000313" key="2">
    <source>
        <dbReference type="EMBL" id="EOD68504.1"/>
    </source>
</evidence>
<accession>R1IDQ3</accession>
<keyword evidence="3" id="KW-1185">Reference proteome</keyword>
<name>R1IDQ3_9PSEU</name>
<dbReference type="Proteomes" id="UP000014139">
    <property type="component" value="Unassembled WGS sequence"/>
</dbReference>
<dbReference type="EMBL" id="AOUO01000131">
    <property type="protein sequence ID" value="EOD68504.1"/>
    <property type="molecule type" value="Genomic_DNA"/>
</dbReference>
<comment type="caution">
    <text evidence="2">The sequence shown here is derived from an EMBL/GenBank/DDBJ whole genome shotgun (WGS) entry which is preliminary data.</text>
</comment>
<proteinExistence type="predicted"/>
<organism evidence="2 3">
    <name type="scientific">Amycolatopsis vancoresmycina DSM 44592</name>
    <dbReference type="NCBI Taxonomy" id="1292037"/>
    <lineage>
        <taxon>Bacteria</taxon>
        <taxon>Bacillati</taxon>
        <taxon>Actinomycetota</taxon>
        <taxon>Actinomycetes</taxon>
        <taxon>Pseudonocardiales</taxon>
        <taxon>Pseudonocardiaceae</taxon>
        <taxon>Amycolatopsis</taxon>
    </lineage>
</organism>
<dbReference type="AlphaFoldDB" id="R1IDQ3"/>
<evidence type="ECO:0000256" key="1">
    <source>
        <dbReference type="SAM" id="MobiDB-lite"/>
    </source>
</evidence>
<sequence length="90" mass="8512">MSKTTETATCARSARGCTAGLLSGWVELGSGAVELAGASDVDGAADVAGAPDSGAGSAAAGPANPPVSTAAVASVANQRALTILFTNSHP</sequence>
<reference evidence="2 3" key="1">
    <citation type="submission" date="2013-02" db="EMBL/GenBank/DDBJ databases">
        <title>Draft genome sequence of Amycolatopsis vancoresmycina strain DSM 44592T.</title>
        <authorList>
            <person name="Kumar S."/>
            <person name="Kaur N."/>
            <person name="Kaur C."/>
            <person name="Raghava G.P.S."/>
            <person name="Mayilraj S."/>
        </authorList>
    </citation>
    <scope>NUCLEOTIDE SEQUENCE [LARGE SCALE GENOMIC DNA]</scope>
    <source>
        <strain evidence="2 3">DSM 44592</strain>
    </source>
</reference>
<gene>
    <name evidence="2" type="ORF">H480_10900</name>
</gene>
<evidence type="ECO:0000313" key="3">
    <source>
        <dbReference type="Proteomes" id="UP000014139"/>
    </source>
</evidence>